<evidence type="ECO:0000313" key="1">
    <source>
        <dbReference type="EMBL" id="GAD30171.1"/>
    </source>
</evidence>
<accession>A0A0U1P627</accession>
<gene>
    <name evidence="1" type="ORF">PLEI_1826</name>
</gene>
<name>A0A0U1P627_PHOLE</name>
<dbReference type="HOGENOM" id="CLU_3347041_0_0_6"/>
<evidence type="ECO:0000313" key="2">
    <source>
        <dbReference type="Proteomes" id="UP000030675"/>
    </source>
</evidence>
<sequence>MNDVFIGFLSALGKKNPIKNRFNGIKKFRKYNKKVQQ</sequence>
<dbReference type="Proteomes" id="UP000030675">
    <property type="component" value="Unassembled WGS sequence"/>
</dbReference>
<dbReference type="AlphaFoldDB" id="A0A0U1P627"/>
<protein>
    <submittedName>
        <fullName evidence="1">Uncharacterized protein</fullName>
    </submittedName>
</protein>
<reference evidence="2" key="1">
    <citation type="submission" date="2012-12" db="EMBL/GenBank/DDBJ databases">
        <title>Genome Sequence of Photobacterium leiognathi lrivu.4.1.</title>
        <authorList>
            <person name="Urbanczyk H."/>
            <person name="Ogura Y."/>
            <person name="Hayashi T."/>
            <person name="Dunlap P.V."/>
        </authorList>
    </citation>
    <scope>NUCLEOTIDE SEQUENCE [LARGE SCALE GENOMIC DNA]</scope>
    <source>
        <strain evidence="2">lrivu.4.1</strain>
    </source>
</reference>
<organism evidence="1 2">
    <name type="scientific">Photobacterium leiognathi lrivu.4.1</name>
    <dbReference type="NCBI Taxonomy" id="1248232"/>
    <lineage>
        <taxon>Bacteria</taxon>
        <taxon>Pseudomonadati</taxon>
        <taxon>Pseudomonadota</taxon>
        <taxon>Gammaproteobacteria</taxon>
        <taxon>Vibrionales</taxon>
        <taxon>Vibrionaceae</taxon>
        <taxon>Photobacterium</taxon>
    </lineage>
</organism>
<dbReference type="EMBL" id="DF196819">
    <property type="protein sequence ID" value="GAD30171.1"/>
    <property type="molecule type" value="Genomic_DNA"/>
</dbReference>
<proteinExistence type="predicted"/>